<evidence type="ECO:0000256" key="10">
    <source>
        <dbReference type="ARBA" id="ARBA00049348"/>
    </source>
</evidence>
<dbReference type="GO" id="GO:0003677">
    <property type="term" value="F:DNA binding"/>
    <property type="evidence" value="ECO:0007669"/>
    <property type="project" value="UniProtKB-KW"/>
</dbReference>
<dbReference type="InterPro" id="IPR009057">
    <property type="entry name" value="Homeodomain-like_sf"/>
</dbReference>
<dbReference type="PANTHER" id="PTHR10815">
    <property type="entry name" value="METHYLATED-DNA--PROTEIN-CYSTEINE METHYLTRANSFERASE"/>
    <property type="match status" value="1"/>
</dbReference>
<organism evidence="12 13">
    <name type="scientific">Sphingomonas mollis</name>
    <dbReference type="NCBI Taxonomy" id="2795726"/>
    <lineage>
        <taxon>Bacteria</taxon>
        <taxon>Pseudomonadati</taxon>
        <taxon>Pseudomonadota</taxon>
        <taxon>Alphaproteobacteria</taxon>
        <taxon>Sphingomonadales</taxon>
        <taxon>Sphingomonadaceae</taxon>
        <taxon>Sphingomonas</taxon>
    </lineage>
</organism>
<comment type="catalytic activity">
    <reaction evidence="10">
        <text>a 6-O-methyl-2'-deoxyguanosine in DNA + L-cysteinyl-[protein] = S-methyl-L-cysteinyl-[protein] + a 2'-deoxyguanosine in DNA</text>
        <dbReference type="Rhea" id="RHEA:24000"/>
        <dbReference type="Rhea" id="RHEA-COMP:10131"/>
        <dbReference type="Rhea" id="RHEA-COMP:10132"/>
        <dbReference type="Rhea" id="RHEA-COMP:11367"/>
        <dbReference type="Rhea" id="RHEA-COMP:11368"/>
        <dbReference type="ChEBI" id="CHEBI:29950"/>
        <dbReference type="ChEBI" id="CHEBI:82612"/>
        <dbReference type="ChEBI" id="CHEBI:85445"/>
        <dbReference type="ChEBI" id="CHEBI:85448"/>
        <dbReference type="EC" id="2.1.1.63"/>
    </reaction>
</comment>
<comment type="catalytic activity">
    <reaction evidence="1">
        <text>a 4-O-methyl-thymidine in DNA + L-cysteinyl-[protein] = a thymidine in DNA + S-methyl-L-cysteinyl-[protein]</text>
        <dbReference type="Rhea" id="RHEA:53428"/>
        <dbReference type="Rhea" id="RHEA-COMP:10131"/>
        <dbReference type="Rhea" id="RHEA-COMP:10132"/>
        <dbReference type="Rhea" id="RHEA-COMP:13555"/>
        <dbReference type="Rhea" id="RHEA-COMP:13556"/>
        <dbReference type="ChEBI" id="CHEBI:29950"/>
        <dbReference type="ChEBI" id="CHEBI:82612"/>
        <dbReference type="ChEBI" id="CHEBI:137386"/>
        <dbReference type="ChEBI" id="CHEBI:137387"/>
        <dbReference type="EC" id="2.1.1.63"/>
    </reaction>
</comment>
<dbReference type="InterPro" id="IPR016221">
    <property type="entry name" value="Bifunct_regulatory_prot_Ada"/>
</dbReference>
<evidence type="ECO:0000259" key="11">
    <source>
        <dbReference type="PROSITE" id="PS01124"/>
    </source>
</evidence>
<dbReference type="Pfam" id="PF01035">
    <property type="entry name" value="DNA_binding_1"/>
    <property type="match status" value="1"/>
</dbReference>
<keyword evidence="5" id="KW-0227">DNA damage</keyword>
<evidence type="ECO:0000256" key="8">
    <source>
        <dbReference type="ARBA" id="ARBA00023163"/>
    </source>
</evidence>
<dbReference type="NCBIfam" id="NF011964">
    <property type="entry name" value="PRK15435.1"/>
    <property type="match status" value="1"/>
</dbReference>
<dbReference type="NCBIfam" id="TIGR00589">
    <property type="entry name" value="ogt"/>
    <property type="match status" value="1"/>
</dbReference>
<comment type="cofactor">
    <cofactor evidence="2">
        <name>Zn(2+)</name>
        <dbReference type="ChEBI" id="CHEBI:29105"/>
    </cofactor>
</comment>
<dbReference type="Gene3D" id="3.40.10.10">
    <property type="entry name" value="DNA Methylphosphotriester Repair Domain"/>
    <property type="match status" value="1"/>
</dbReference>
<dbReference type="EMBL" id="JAELXS010000001">
    <property type="protein sequence ID" value="MBJ6120442.1"/>
    <property type="molecule type" value="Genomic_DNA"/>
</dbReference>
<dbReference type="RefSeq" id="WP_199034298.1">
    <property type="nucleotide sequence ID" value="NZ_JAELXS010000001.1"/>
</dbReference>
<evidence type="ECO:0000256" key="9">
    <source>
        <dbReference type="ARBA" id="ARBA00023204"/>
    </source>
</evidence>
<evidence type="ECO:0000256" key="3">
    <source>
        <dbReference type="ARBA" id="ARBA00022603"/>
    </source>
</evidence>
<sequence length="352" mass="37740">MIDNAIIDTDTAWAAFAARDRAADDRFVVAVTSTHIYCRPSCPARRPKREHVRFYPDADAARTAGYRACRRCLPDAVARDRTAVAAAAALLDTGATPTLADLAARVGYAPHHFQRLFVRATGISPAAYMRARRADRAAAVLATSDSVTAAIYDAGYAAPSRFYDEAAPRLGMTPGQRRRGAPGETIRWTRADTSLGPLLIAATNKGLCRVAFDEDETTLARSFPHATILPGDAALDAWAEQVVAMVETPGRDADLPLDVRGTAFQESVWRALRTIPPGETRSYAELAALAGHATAMRAVGSACGANDLAVVIPCHRILRGDGAIGGYAYGPDRKRVLLEREAQAPDRAGQDR</sequence>
<feature type="domain" description="HTH araC/xylS-type" evidence="11">
    <location>
        <begin position="98"/>
        <end position="180"/>
    </location>
</feature>
<reference evidence="13" key="1">
    <citation type="submission" date="2020-12" db="EMBL/GenBank/DDBJ databases">
        <title>Hymenobacter sp.</title>
        <authorList>
            <person name="Kim M.K."/>
        </authorList>
    </citation>
    <scope>NUCLEOTIDE SEQUENCE [LARGE SCALE GENOMIC DNA]</scope>
    <source>
        <strain evidence="13">BT553</strain>
    </source>
</reference>
<dbReference type="SUPFAM" id="SSF57884">
    <property type="entry name" value="Ada DNA repair protein, N-terminal domain (N-Ada 10)"/>
    <property type="match status" value="1"/>
</dbReference>
<dbReference type="GO" id="GO:0008168">
    <property type="term" value="F:methyltransferase activity"/>
    <property type="evidence" value="ECO:0007669"/>
    <property type="project" value="UniProtKB-KW"/>
</dbReference>
<evidence type="ECO:0000256" key="7">
    <source>
        <dbReference type="ARBA" id="ARBA00023159"/>
    </source>
</evidence>
<dbReference type="PROSITE" id="PS00374">
    <property type="entry name" value="MGMT"/>
    <property type="match status" value="1"/>
</dbReference>
<keyword evidence="9" id="KW-0234">DNA repair</keyword>
<name>A0ABS0XK92_9SPHN</name>
<dbReference type="GO" id="GO:0032259">
    <property type="term" value="P:methylation"/>
    <property type="evidence" value="ECO:0007669"/>
    <property type="project" value="UniProtKB-KW"/>
</dbReference>
<keyword evidence="8" id="KW-0804">Transcription</keyword>
<proteinExistence type="predicted"/>
<evidence type="ECO:0000313" key="13">
    <source>
        <dbReference type="Proteomes" id="UP000640426"/>
    </source>
</evidence>
<dbReference type="InterPro" id="IPR036631">
    <property type="entry name" value="MGMT_N_sf"/>
</dbReference>
<dbReference type="CDD" id="cd06445">
    <property type="entry name" value="ATase"/>
    <property type="match status" value="1"/>
</dbReference>
<evidence type="ECO:0000256" key="6">
    <source>
        <dbReference type="ARBA" id="ARBA00023015"/>
    </source>
</evidence>
<dbReference type="SMART" id="SM00342">
    <property type="entry name" value="HTH_ARAC"/>
    <property type="match status" value="1"/>
</dbReference>
<dbReference type="InterPro" id="IPR014048">
    <property type="entry name" value="MethylDNA_cys_MeTrfase_DNA-bd"/>
</dbReference>
<evidence type="ECO:0000256" key="1">
    <source>
        <dbReference type="ARBA" id="ARBA00001286"/>
    </source>
</evidence>
<dbReference type="Pfam" id="PF02870">
    <property type="entry name" value="Methyltransf_1N"/>
    <property type="match status" value="1"/>
</dbReference>
<keyword evidence="4" id="KW-0808">Transferase</keyword>
<dbReference type="PANTHER" id="PTHR10815:SF14">
    <property type="entry name" value="BIFUNCTIONAL TRANSCRIPTIONAL ACTIVATOR_DNA REPAIR ENZYME ADA"/>
    <property type="match status" value="1"/>
</dbReference>
<gene>
    <name evidence="12" type="primary">ada</name>
    <name evidence="12" type="ORF">JAO74_01415</name>
</gene>
<keyword evidence="6" id="KW-0805">Transcription regulation</keyword>
<dbReference type="Gene3D" id="1.10.10.10">
    <property type="entry name" value="Winged helix-like DNA-binding domain superfamily/Winged helix DNA-binding domain"/>
    <property type="match status" value="1"/>
</dbReference>
<dbReference type="Pfam" id="PF02805">
    <property type="entry name" value="Ada_Zn_binding"/>
    <property type="match status" value="1"/>
</dbReference>
<evidence type="ECO:0000256" key="5">
    <source>
        <dbReference type="ARBA" id="ARBA00022763"/>
    </source>
</evidence>
<accession>A0ABS0XK92</accession>
<dbReference type="Gene3D" id="3.30.160.70">
    <property type="entry name" value="Methylated DNA-protein cysteine methyltransferase domain"/>
    <property type="match status" value="1"/>
</dbReference>
<dbReference type="Gene3D" id="1.10.10.60">
    <property type="entry name" value="Homeodomain-like"/>
    <property type="match status" value="1"/>
</dbReference>
<dbReference type="InterPro" id="IPR035451">
    <property type="entry name" value="Ada-like_dom_sf"/>
</dbReference>
<dbReference type="SUPFAM" id="SSF53155">
    <property type="entry name" value="Methylated DNA-protein cysteine methyltransferase domain"/>
    <property type="match status" value="1"/>
</dbReference>
<keyword evidence="7" id="KW-0010">Activator</keyword>
<evidence type="ECO:0000256" key="2">
    <source>
        <dbReference type="ARBA" id="ARBA00001947"/>
    </source>
</evidence>
<dbReference type="InterPro" id="IPR036217">
    <property type="entry name" value="MethylDNA_cys_MeTrfase_DNAb"/>
</dbReference>
<keyword evidence="3 12" id="KW-0489">Methyltransferase</keyword>
<dbReference type="InterPro" id="IPR004026">
    <property type="entry name" value="Ada_DNA_repair_Zn-bd"/>
</dbReference>
<comment type="caution">
    <text evidence="12">The sequence shown here is derived from an EMBL/GenBank/DDBJ whole genome shotgun (WGS) entry which is preliminary data.</text>
</comment>
<keyword evidence="12" id="KW-0238">DNA-binding</keyword>
<dbReference type="InterPro" id="IPR018060">
    <property type="entry name" value="HTH_AraC"/>
</dbReference>
<dbReference type="PIRSF" id="PIRSF000409">
    <property type="entry name" value="Ada"/>
    <property type="match status" value="1"/>
</dbReference>
<evidence type="ECO:0000256" key="4">
    <source>
        <dbReference type="ARBA" id="ARBA00022679"/>
    </source>
</evidence>
<dbReference type="Proteomes" id="UP000640426">
    <property type="component" value="Unassembled WGS sequence"/>
</dbReference>
<dbReference type="InterPro" id="IPR001497">
    <property type="entry name" value="MethylDNA_cys_MeTrfase_AS"/>
</dbReference>
<dbReference type="SUPFAM" id="SSF46767">
    <property type="entry name" value="Methylated DNA-protein cysteine methyltransferase, C-terminal domain"/>
    <property type="match status" value="1"/>
</dbReference>
<dbReference type="PROSITE" id="PS01124">
    <property type="entry name" value="HTH_ARAC_FAMILY_2"/>
    <property type="match status" value="1"/>
</dbReference>
<dbReference type="InterPro" id="IPR036388">
    <property type="entry name" value="WH-like_DNA-bd_sf"/>
</dbReference>
<dbReference type="Pfam" id="PF12833">
    <property type="entry name" value="HTH_18"/>
    <property type="match status" value="1"/>
</dbReference>
<keyword evidence="13" id="KW-1185">Reference proteome</keyword>
<protein>
    <submittedName>
        <fullName evidence="12">Bifunctional DNA-binding transcriptional regulator/O6-methylguanine-DNA methyltransferase Ada</fullName>
    </submittedName>
</protein>
<dbReference type="SUPFAM" id="SSF46689">
    <property type="entry name" value="Homeodomain-like"/>
    <property type="match status" value="1"/>
</dbReference>
<evidence type="ECO:0000313" key="12">
    <source>
        <dbReference type="EMBL" id="MBJ6120442.1"/>
    </source>
</evidence>
<dbReference type="InterPro" id="IPR008332">
    <property type="entry name" value="MethylG_MeTrfase_N"/>
</dbReference>